<proteinExistence type="predicted"/>
<accession>A0A2J0Q785</accession>
<comment type="caution">
    <text evidence="1">The sequence shown here is derived from an EMBL/GenBank/DDBJ whole genome shotgun (WGS) entry which is preliminary data.</text>
</comment>
<evidence type="ECO:0008006" key="3">
    <source>
        <dbReference type="Google" id="ProtNLM"/>
    </source>
</evidence>
<dbReference type="Proteomes" id="UP000228496">
    <property type="component" value="Unassembled WGS sequence"/>
</dbReference>
<organism evidence="1 2">
    <name type="scientific">Candidatus Yanofskybacteria bacterium CG10_big_fil_rev_8_21_14_0_10_36_16</name>
    <dbReference type="NCBI Taxonomy" id="1975096"/>
    <lineage>
        <taxon>Bacteria</taxon>
        <taxon>Candidatus Yanofskyibacteriota</taxon>
    </lineage>
</organism>
<name>A0A2J0Q785_9BACT</name>
<gene>
    <name evidence="1" type="ORF">COV29_01490</name>
</gene>
<reference evidence="1 2" key="1">
    <citation type="submission" date="2017-09" db="EMBL/GenBank/DDBJ databases">
        <title>Depth-based differentiation of microbial function through sediment-hosted aquifers and enrichment of novel symbionts in the deep terrestrial subsurface.</title>
        <authorList>
            <person name="Probst A.J."/>
            <person name="Ladd B."/>
            <person name="Jarett J.K."/>
            <person name="Geller-Mcgrath D.E."/>
            <person name="Sieber C.M."/>
            <person name="Emerson J.B."/>
            <person name="Anantharaman K."/>
            <person name="Thomas B.C."/>
            <person name="Malmstrom R."/>
            <person name="Stieglmeier M."/>
            <person name="Klingl A."/>
            <person name="Woyke T."/>
            <person name="Ryan C.M."/>
            <person name="Banfield J.F."/>
        </authorList>
    </citation>
    <scope>NUCLEOTIDE SEQUENCE [LARGE SCALE GENOMIC DNA]</scope>
    <source>
        <strain evidence="1">CG10_big_fil_rev_8_21_14_0_10_36_16</strain>
    </source>
</reference>
<dbReference type="AlphaFoldDB" id="A0A2J0Q785"/>
<protein>
    <recommendedName>
        <fullName evidence="3">PD-(D/E)XK endonuclease-like domain-containing protein</fullName>
    </recommendedName>
</protein>
<sequence length="250" mass="29017">MWYKNLQEFKESTGYEIDGVWYPRVTSIVSIKAKPALYRFYAQQKSFEAGEAIKEKSAEEGTLLHDTVEAILKEEETPIPSLVQPAINSFLEFKKQHEIIPYKIEERLVSKKHRYAGTMDCLCEINGKLGVLDIKTSTGIYRDYNIQTAAYVEALRENPSMPPLARWILRLDQSKKCLNCSSTLREKGGNEKIRLAWKNKNAGKCQHVWSETTGDLEFKELYGIEHDIKAFLASKTLWEWEHSFWLKQIF</sequence>
<evidence type="ECO:0000313" key="1">
    <source>
        <dbReference type="EMBL" id="PJE50932.1"/>
    </source>
</evidence>
<dbReference type="Gene3D" id="3.90.320.10">
    <property type="match status" value="1"/>
</dbReference>
<evidence type="ECO:0000313" key="2">
    <source>
        <dbReference type="Proteomes" id="UP000228496"/>
    </source>
</evidence>
<dbReference type="InterPro" id="IPR011604">
    <property type="entry name" value="PDDEXK-like_dom_sf"/>
</dbReference>
<dbReference type="EMBL" id="PCXQ01000004">
    <property type="protein sequence ID" value="PJE50932.1"/>
    <property type="molecule type" value="Genomic_DNA"/>
</dbReference>